<sequence>MSRITDDTDERPSSRLFADGNGAICHEHHERSIRLRRDGQENDAEHPGRRMALQDGCLAEGSKMNRYWKTYLDHAKPPGAVADFSASAFVLQVAFNLRLALKLVEPTPECLYLAERVLASAEIYSQAREEGLALPFTEAEKALAEAVALLATELERCPSASRGGGPSLPRRHPQRLQPSSSEEGRQRGVSP</sequence>
<accession>B9JJX9</accession>
<evidence type="ECO:0000313" key="3">
    <source>
        <dbReference type="Proteomes" id="UP000001600"/>
    </source>
</evidence>
<dbReference type="eggNOG" id="ENOG502ZZI3">
    <property type="taxonomic scope" value="Bacteria"/>
</dbReference>
<feature type="region of interest" description="Disordered" evidence="1">
    <location>
        <begin position="157"/>
        <end position="191"/>
    </location>
</feature>
<protein>
    <submittedName>
        <fullName evidence="2">Uncharacterized protein</fullName>
    </submittedName>
</protein>
<dbReference type="HOGENOM" id="CLU_1418848_0_0_5"/>
<dbReference type="KEGG" id="ara:Arad_9110"/>
<dbReference type="AlphaFoldDB" id="B9JJX9"/>
<proteinExistence type="predicted"/>
<reference evidence="2 3" key="1">
    <citation type="journal article" date="2009" name="J. Bacteriol.">
        <title>Genome sequences of three Agrobacterium biovars help elucidate the evolution of multichromosome genomes in bacteria.</title>
        <authorList>
            <person name="Slater S.C."/>
            <person name="Goldman B.S."/>
            <person name="Goodner B."/>
            <person name="Setubal J.C."/>
            <person name="Farrand S.K."/>
            <person name="Nester E.W."/>
            <person name="Burr T.J."/>
            <person name="Banta L."/>
            <person name="Dickerman A.W."/>
            <person name="Paulsen I."/>
            <person name="Otten L."/>
            <person name="Suen G."/>
            <person name="Welch R."/>
            <person name="Almeida N.F."/>
            <person name="Arnold F."/>
            <person name="Burton O.T."/>
            <person name="Du Z."/>
            <person name="Ewing A."/>
            <person name="Godsy E."/>
            <person name="Heisel S."/>
            <person name="Houmiel K.L."/>
            <person name="Jhaveri J."/>
            <person name="Lu J."/>
            <person name="Miller N.M."/>
            <person name="Norton S."/>
            <person name="Chen Q."/>
            <person name="Phoolcharoen W."/>
            <person name="Ohlin V."/>
            <person name="Ondrusek D."/>
            <person name="Pride N."/>
            <person name="Stricklin S.L."/>
            <person name="Sun J."/>
            <person name="Wheeler C."/>
            <person name="Wilson L."/>
            <person name="Zhu H."/>
            <person name="Wood D.W."/>
        </authorList>
    </citation>
    <scope>NUCLEOTIDE SEQUENCE [LARGE SCALE GENOMIC DNA]</scope>
    <source>
        <strain evidence="3">K84 / ATCC BAA-868</strain>
    </source>
</reference>
<organism evidence="2 3">
    <name type="scientific">Rhizobium rhizogenes (strain K84 / ATCC BAA-868)</name>
    <name type="common">Agrobacterium radiobacter</name>
    <dbReference type="NCBI Taxonomy" id="311403"/>
    <lineage>
        <taxon>Bacteria</taxon>
        <taxon>Pseudomonadati</taxon>
        <taxon>Pseudomonadota</taxon>
        <taxon>Alphaproteobacteria</taxon>
        <taxon>Hyphomicrobiales</taxon>
        <taxon>Rhizobiaceae</taxon>
        <taxon>Rhizobium/Agrobacterium group</taxon>
        <taxon>Rhizobium</taxon>
    </lineage>
</organism>
<gene>
    <name evidence="2" type="ordered locus">Arad_9110</name>
</gene>
<evidence type="ECO:0000313" key="2">
    <source>
        <dbReference type="EMBL" id="ACM30221.1"/>
    </source>
</evidence>
<evidence type="ECO:0000256" key="1">
    <source>
        <dbReference type="SAM" id="MobiDB-lite"/>
    </source>
</evidence>
<name>B9JJX9_RHIR8</name>
<dbReference type="Proteomes" id="UP000001600">
    <property type="component" value="Chromosome 2"/>
</dbReference>
<feature type="compositionally biased region" description="Basic and acidic residues" evidence="1">
    <location>
        <begin position="182"/>
        <end position="191"/>
    </location>
</feature>
<dbReference type="EMBL" id="CP000629">
    <property type="protein sequence ID" value="ACM30221.1"/>
    <property type="molecule type" value="Genomic_DNA"/>
</dbReference>